<evidence type="ECO:0000313" key="7">
    <source>
        <dbReference type="Proteomes" id="UP000199480"/>
    </source>
</evidence>
<dbReference type="GeneID" id="78500743"/>
<dbReference type="EMBL" id="LT629759">
    <property type="protein sequence ID" value="SDR84969.1"/>
    <property type="molecule type" value="Genomic_DNA"/>
</dbReference>
<dbReference type="GO" id="GO:0008080">
    <property type="term" value="F:N-acetyltransferase activity"/>
    <property type="evidence" value="ECO:0007669"/>
    <property type="project" value="TreeGrafter"/>
</dbReference>
<dbReference type="Gene3D" id="3.40.630.30">
    <property type="match status" value="1"/>
</dbReference>
<evidence type="ECO:0000313" key="4">
    <source>
        <dbReference type="EMBL" id="SDC25479.1"/>
    </source>
</evidence>
<dbReference type="PANTHER" id="PTHR10545:SF29">
    <property type="entry name" value="GH14572P-RELATED"/>
    <property type="match status" value="1"/>
</dbReference>
<evidence type="ECO:0000259" key="3">
    <source>
        <dbReference type="PROSITE" id="PS51186"/>
    </source>
</evidence>
<dbReference type="Pfam" id="PF00583">
    <property type="entry name" value="Acetyltransf_1"/>
    <property type="match status" value="1"/>
</dbReference>
<keyword evidence="2" id="KW-0012">Acyltransferase</keyword>
<dbReference type="RefSeq" id="WP_090845948.1">
    <property type="nucleotide sequence ID" value="NZ_FMZL01000006.1"/>
</dbReference>
<dbReference type="AlphaFoldDB" id="A0A1H1MG79"/>
<dbReference type="PROSITE" id="PS51186">
    <property type="entry name" value="GNAT"/>
    <property type="match status" value="1"/>
</dbReference>
<feature type="domain" description="N-acetyltransferase" evidence="3">
    <location>
        <begin position="1"/>
        <end position="163"/>
    </location>
</feature>
<dbReference type="InterPro" id="IPR000182">
    <property type="entry name" value="GNAT_dom"/>
</dbReference>
<evidence type="ECO:0000256" key="2">
    <source>
        <dbReference type="ARBA" id="ARBA00023315"/>
    </source>
</evidence>
<dbReference type="CDD" id="cd04301">
    <property type="entry name" value="NAT_SF"/>
    <property type="match status" value="1"/>
</dbReference>
<dbReference type="InterPro" id="IPR051016">
    <property type="entry name" value="Diverse_Substrate_AcTransf"/>
</dbReference>
<dbReference type="SUPFAM" id="SSF55729">
    <property type="entry name" value="Acyl-CoA N-acyltransferases (Nat)"/>
    <property type="match status" value="1"/>
</dbReference>
<reference evidence="6 7" key="2">
    <citation type="submission" date="2016-10" db="EMBL/GenBank/DDBJ databases">
        <authorList>
            <person name="Varghese N."/>
            <person name="Submissions S."/>
        </authorList>
    </citation>
    <scope>NUCLEOTIDE SEQUENCE [LARGE SCALE GENOMIC DNA]</scope>
    <source>
        <strain evidence="6">DSM 22619</strain>
        <strain evidence="7">DSM 22620</strain>
    </source>
</reference>
<dbReference type="Proteomes" id="UP000199480">
    <property type="component" value="Chromosome I"/>
</dbReference>
<sequence length="163" mass="18330">MDIRRATDADIPQVLDLLVQVCNVHADGRPDLFVRDTTKYTADELSQIFRDDSTPVFVAVEPADANDPDARERVLGYAFCIYQDWNGNNATGIRTLYVDDICVDESARGKHVGTSLYNHVIDFARREGFHNVTLNVWSCNPGALKFYEAMGMKPQKIGMETIL</sequence>
<dbReference type="STRING" id="604330.SAMN04489857_1397"/>
<accession>A0A1H1MG79</accession>
<dbReference type="OrthoDB" id="9805924at2"/>
<dbReference type="Proteomes" id="UP000198528">
    <property type="component" value="Unassembled WGS sequence"/>
</dbReference>
<protein>
    <submittedName>
        <fullName evidence="5">Ribosomal protein S18 acetylase RimI</fullName>
    </submittedName>
</protein>
<keyword evidence="5" id="KW-0687">Ribonucleoprotein</keyword>
<dbReference type="EMBL" id="FMZL01000006">
    <property type="protein sequence ID" value="SDC25479.1"/>
    <property type="molecule type" value="Genomic_DNA"/>
</dbReference>
<evidence type="ECO:0000313" key="5">
    <source>
        <dbReference type="EMBL" id="SDR84969.1"/>
    </source>
</evidence>
<dbReference type="PANTHER" id="PTHR10545">
    <property type="entry name" value="DIAMINE N-ACETYLTRANSFERASE"/>
    <property type="match status" value="1"/>
</dbReference>
<gene>
    <name evidence="4" type="ORF">SAMN04487824_10693</name>
    <name evidence="5" type="ORF">SAMN04489857_1397</name>
</gene>
<reference evidence="5" key="1">
    <citation type="submission" date="2016-10" db="EMBL/GenBank/DDBJ databases">
        <authorList>
            <person name="de Groot N.N."/>
        </authorList>
    </citation>
    <scope>NUCLEOTIDE SEQUENCE [LARGE SCALE GENOMIC DNA]</scope>
    <source>
        <strain evidence="4">DSM 22619</strain>
        <strain evidence="5">DSM 22620</strain>
    </source>
</reference>
<keyword evidence="5" id="KW-0689">Ribosomal protein</keyword>
<evidence type="ECO:0000313" key="6">
    <source>
        <dbReference type="Proteomes" id="UP000198528"/>
    </source>
</evidence>
<keyword evidence="6" id="KW-1185">Reference proteome</keyword>
<dbReference type="InterPro" id="IPR016181">
    <property type="entry name" value="Acyl_CoA_acyltransferase"/>
</dbReference>
<dbReference type="GO" id="GO:0005840">
    <property type="term" value="C:ribosome"/>
    <property type="evidence" value="ECO:0007669"/>
    <property type="project" value="UniProtKB-KW"/>
</dbReference>
<organism evidence="5 7">
    <name type="scientific">Parafannyhessea umbonata</name>
    <dbReference type="NCBI Taxonomy" id="604330"/>
    <lineage>
        <taxon>Bacteria</taxon>
        <taxon>Bacillati</taxon>
        <taxon>Actinomycetota</taxon>
        <taxon>Coriobacteriia</taxon>
        <taxon>Coriobacteriales</taxon>
        <taxon>Atopobiaceae</taxon>
        <taxon>Parafannyhessea</taxon>
    </lineage>
</organism>
<proteinExistence type="predicted"/>
<keyword evidence="1" id="KW-0808">Transferase</keyword>
<evidence type="ECO:0000256" key="1">
    <source>
        <dbReference type="ARBA" id="ARBA00022679"/>
    </source>
</evidence>
<name>A0A1H1MG79_9ACTN</name>